<keyword evidence="3" id="KW-0238">DNA-binding</keyword>
<dbReference type="InterPro" id="IPR021858">
    <property type="entry name" value="Fun_TF"/>
</dbReference>
<proteinExistence type="predicted"/>
<protein>
    <recommendedName>
        <fullName evidence="7">Zn(2)-C6 fungal-type domain-containing protein</fullName>
    </recommendedName>
</protein>
<dbReference type="GO" id="GO:0003677">
    <property type="term" value="F:DNA binding"/>
    <property type="evidence" value="ECO:0007669"/>
    <property type="project" value="UniProtKB-KW"/>
</dbReference>
<feature type="region of interest" description="Disordered" evidence="6">
    <location>
        <begin position="66"/>
        <end position="101"/>
    </location>
</feature>
<dbReference type="GO" id="GO:0000981">
    <property type="term" value="F:DNA-binding transcription factor activity, RNA polymerase II-specific"/>
    <property type="evidence" value="ECO:0007669"/>
    <property type="project" value="InterPro"/>
</dbReference>
<gene>
    <name evidence="8" type="ORF">TRUGW13939_03582</name>
</gene>
<dbReference type="GeneID" id="55991085"/>
<keyword evidence="5" id="KW-0539">Nucleus</keyword>
<dbReference type="EMBL" id="CP055899">
    <property type="protein sequence ID" value="QKX56477.1"/>
    <property type="molecule type" value="Genomic_DNA"/>
</dbReference>
<keyword evidence="9" id="KW-1185">Reference proteome</keyword>
<evidence type="ECO:0000313" key="8">
    <source>
        <dbReference type="EMBL" id="QKX56477.1"/>
    </source>
</evidence>
<name>A0A7H8QR67_TALRU</name>
<organism evidence="8 9">
    <name type="scientific">Talaromyces rugulosus</name>
    <name type="common">Penicillium rugulosum</name>
    <dbReference type="NCBI Taxonomy" id="121627"/>
    <lineage>
        <taxon>Eukaryota</taxon>
        <taxon>Fungi</taxon>
        <taxon>Dikarya</taxon>
        <taxon>Ascomycota</taxon>
        <taxon>Pezizomycotina</taxon>
        <taxon>Eurotiomycetes</taxon>
        <taxon>Eurotiomycetidae</taxon>
        <taxon>Eurotiales</taxon>
        <taxon>Trichocomaceae</taxon>
        <taxon>Talaromyces</taxon>
        <taxon>Talaromyces sect. Islandici</taxon>
    </lineage>
</organism>
<dbReference type="OrthoDB" id="3251668at2759"/>
<keyword evidence="2" id="KW-0805">Transcription regulation</keyword>
<dbReference type="RefSeq" id="XP_035342655.1">
    <property type="nucleotide sequence ID" value="XM_035486762.1"/>
</dbReference>
<dbReference type="Gene3D" id="4.10.240.10">
    <property type="entry name" value="Zn(2)-C6 fungal-type DNA-binding domain"/>
    <property type="match status" value="1"/>
</dbReference>
<evidence type="ECO:0000313" key="9">
    <source>
        <dbReference type="Proteomes" id="UP000509510"/>
    </source>
</evidence>
<dbReference type="Pfam" id="PF11951">
    <property type="entry name" value="Fungal_trans_2"/>
    <property type="match status" value="1"/>
</dbReference>
<dbReference type="PROSITE" id="PS50048">
    <property type="entry name" value="ZN2_CY6_FUNGAL_2"/>
    <property type="match status" value="1"/>
</dbReference>
<evidence type="ECO:0000259" key="7">
    <source>
        <dbReference type="PROSITE" id="PS50048"/>
    </source>
</evidence>
<dbReference type="PROSITE" id="PS00463">
    <property type="entry name" value="ZN2_CY6_FUNGAL_1"/>
    <property type="match status" value="1"/>
</dbReference>
<dbReference type="SMART" id="SM00066">
    <property type="entry name" value="GAL4"/>
    <property type="match status" value="1"/>
</dbReference>
<accession>A0A7H8QR67</accession>
<evidence type="ECO:0000256" key="1">
    <source>
        <dbReference type="ARBA" id="ARBA00004123"/>
    </source>
</evidence>
<evidence type="ECO:0000256" key="2">
    <source>
        <dbReference type="ARBA" id="ARBA00023015"/>
    </source>
</evidence>
<dbReference type="Pfam" id="PF00172">
    <property type="entry name" value="Zn_clus"/>
    <property type="match status" value="1"/>
</dbReference>
<evidence type="ECO:0000256" key="3">
    <source>
        <dbReference type="ARBA" id="ARBA00023125"/>
    </source>
</evidence>
<dbReference type="AlphaFoldDB" id="A0A7H8QR67"/>
<feature type="domain" description="Zn(2)-C6 fungal-type" evidence="7">
    <location>
        <begin position="12"/>
        <end position="42"/>
    </location>
</feature>
<dbReference type="Proteomes" id="UP000509510">
    <property type="component" value="Chromosome II"/>
</dbReference>
<evidence type="ECO:0000256" key="5">
    <source>
        <dbReference type="ARBA" id="ARBA00023242"/>
    </source>
</evidence>
<dbReference type="KEGG" id="trg:TRUGW13939_03582"/>
<dbReference type="GO" id="GO:0005634">
    <property type="term" value="C:nucleus"/>
    <property type="evidence" value="ECO:0007669"/>
    <property type="project" value="UniProtKB-SubCell"/>
</dbReference>
<sequence>MTPKRVRTVEGSCWLCKDRRVLCDLQQPRCSRCVSKGEPCEYGEVRLRWCNGVAARGRYAGQNVPVSIPSARRDSSRGSLGKTPPLQSTENDQGDGEVPKVETLSPVSSNALQISGLSSQVTAEQLLLYFSNVVVDRFSLSTDRISINLPSVCEEPALRDSMSAVANAHHVLSLYPGRPGVGLAKKRARWSAIHNFRARLECPSMESRTPGLDLFMANVLLCILDGVIDPHDESAATHMHYRGGRAILSQWKLQKQLYQEKRGLPALMLSVFATMDLTYSMLSGEEQYFQHTIWNGFAESDGWWGTLPQDDPFLEVMCTLSRLTRLGSLVSKGLDFPDEALNEEVSTLLTTLQGPPQIPYDISCPERMDLEDQPAPLLLFTSPGHHDLDHNQSWIVFCNAYRIAGLIYAYRVFYRLNFGDPLIQQAVNLGIQAVCKTRLTGKLSHCLLFPALVIGSHCQSNEDQAAILATIQSTAAFLHFGSLRVMESFLHRVWERAPAAETWWQFFEPISKKAFLF</sequence>
<dbReference type="InterPro" id="IPR036864">
    <property type="entry name" value="Zn2-C6_fun-type_DNA-bd_sf"/>
</dbReference>
<keyword evidence="4" id="KW-0804">Transcription</keyword>
<dbReference type="SUPFAM" id="SSF57701">
    <property type="entry name" value="Zn2/Cys6 DNA-binding domain"/>
    <property type="match status" value="1"/>
</dbReference>
<evidence type="ECO:0000256" key="4">
    <source>
        <dbReference type="ARBA" id="ARBA00023163"/>
    </source>
</evidence>
<dbReference type="GO" id="GO:0008270">
    <property type="term" value="F:zinc ion binding"/>
    <property type="evidence" value="ECO:0007669"/>
    <property type="project" value="InterPro"/>
</dbReference>
<dbReference type="PANTHER" id="PTHR37534">
    <property type="entry name" value="TRANSCRIPTIONAL ACTIVATOR PROTEIN UGA3"/>
    <property type="match status" value="1"/>
</dbReference>
<comment type="subcellular location">
    <subcellularLocation>
        <location evidence="1">Nucleus</location>
    </subcellularLocation>
</comment>
<dbReference type="InterPro" id="IPR001138">
    <property type="entry name" value="Zn2Cys6_DnaBD"/>
</dbReference>
<dbReference type="PRINTS" id="PR00755">
    <property type="entry name" value="AFLATOXINBRP"/>
</dbReference>
<dbReference type="CDD" id="cd00067">
    <property type="entry name" value="GAL4"/>
    <property type="match status" value="1"/>
</dbReference>
<reference evidence="9" key="1">
    <citation type="submission" date="2020-06" db="EMBL/GenBank/DDBJ databases">
        <title>A chromosome-scale genome assembly of Talaromyces rugulosus W13939.</title>
        <authorList>
            <person name="Wang B."/>
            <person name="Guo L."/>
            <person name="Ye K."/>
            <person name="Wang L."/>
        </authorList>
    </citation>
    <scope>NUCLEOTIDE SEQUENCE [LARGE SCALE GENOMIC DNA]</scope>
    <source>
        <strain evidence="9">W13939</strain>
    </source>
</reference>
<evidence type="ECO:0000256" key="6">
    <source>
        <dbReference type="SAM" id="MobiDB-lite"/>
    </source>
</evidence>
<dbReference type="PANTHER" id="PTHR37534:SF46">
    <property type="entry name" value="ZN(II)2CYS6 TRANSCRIPTION FACTOR (EUROFUNG)"/>
    <property type="match status" value="1"/>
</dbReference>